<evidence type="ECO:0000313" key="3">
    <source>
        <dbReference type="Proteomes" id="UP001597353"/>
    </source>
</evidence>
<comment type="caution">
    <text evidence="2">The sequence shown here is derived from an EMBL/GenBank/DDBJ whole genome shotgun (WGS) entry which is preliminary data.</text>
</comment>
<dbReference type="Proteomes" id="UP001597353">
    <property type="component" value="Unassembled WGS sequence"/>
</dbReference>
<gene>
    <name evidence="2" type="ORF">ACFSGJ_01220</name>
</gene>
<feature type="chain" id="PRO_5046047510" evidence="1">
    <location>
        <begin position="21"/>
        <end position="107"/>
    </location>
</feature>
<sequence length="107" mass="10385">MKTAFIIFTIAAALPMAGMAQEGAQLQAMASSNAAIFSNGTLTGIEAMSNSVATGTSAVASSSAGTSAEGSFATASAGATLAAPSDLLSRVTYTGGAFESLVLITTP</sequence>
<evidence type="ECO:0000256" key="1">
    <source>
        <dbReference type="SAM" id="SignalP"/>
    </source>
</evidence>
<reference evidence="3" key="1">
    <citation type="journal article" date="2019" name="Int. J. Syst. Evol. Microbiol.">
        <title>The Global Catalogue of Microorganisms (GCM) 10K type strain sequencing project: providing services to taxonomists for standard genome sequencing and annotation.</title>
        <authorList>
            <consortium name="The Broad Institute Genomics Platform"/>
            <consortium name="The Broad Institute Genome Sequencing Center for Infectious Disease"/>
            <person name="Wu L."/>
            <person name="Ma J."/>
        </authorList>
    </citation>
    <scope>NUCLEOTIDE SEQUENCE [LARGE SCALE GENOMIC DNA]</scope>
    <source>
        <strain evidence="3">CGMCC 4.7242</strain>
    </source>
</reference>
<keyword evidence="3" id="KW-1185">Reference proteome</keyword>
<accession>A0ABW4RZR8</accession>
<organism evidence="2 3">
    <name type="scientific">Halodurantibacterium flavum</name>
    <dbReference type="NCBI Taxonomy" id="1382802"/>
    <lineage>
        <taxon>Bacteria</taxon>
        <taxon>Pseudomonadati</taxon>
        <taxon>Pseudomonadota</taxon>
        <taxon>Alphaproteobacteria</taxon>
        <taxon>Rhodobacterales</taxon>
        <taxon>Paracoccaceae</taxon>
        <taxon>Halodurantibacterium</taxon>
    </lineage>
</organism>
<keyword evidence="1" id="KW-0732">Signal</keyword>
<protein>
    <submittedName>
        <fullName evidence="2">Uncharacterized protein</fullName>
    </submittedName>
</protein>
<proteinExistence type="predicted"/>
<evidence type="ECO:0000313" key="2">
    <source>
        <dbReference type="EMBL" id="MFD1910831.1"/>
    </source>
</evidence>
<dbReference type="RefSeq" id="WP_390258798.1">
    <property type="nucleotide sequence ID" value="NZ_JBHUGH010000001.1"/>
</dbReference>
<name>A0ABW4RZR8_9RHOB</name>
<dbReference type="EMBL" id="JBHUGH010000001">
    <property type="protein sequence ID" value="MFD1910831.1"/>
    <property type="molecule type" value="Genomic_DNA"/>
</dbReference>
<feature type="signal peptide" evidence="1">
    <location>
        <begin position="1"/>
        <end position="20"/>
    </location>
</feature>